<dbReference type="CDD" id="cd02138">
    <property type="entry name" value="TdsD-like"/>
    <property type="match status" value="1"/>
</dbReference>
<dbReference type="PANTHER" id="PTHR43673">
    <property type="entry name" value="NAD(P)H NITROREDUCTASE YDGI-RELATED"/>
    <property type="match status" value="1"/>
</dbReference>
<dbReference type="AlphaFoldDB" id="A0A3B0Z9J7"/>
<feature type="domain" description="Nitroreductase" evidence="3">
    <location>
        <begin position="22"/>
        <end position="62"/>
    </location>
</feature>
<feature type="domain" description="Nitroreductase" evidence="3">
    <location>
        <begin position="79"/>
        <end position="167"/>
    </location>
</feature>
<organism evidence="4">
    <name type="scientific">hydrothermal vent metagenome</name>
    <dbReference type="NCBI Taxonomy" id="652676"/>
    <lineage>
        <taxon>unclassified sequences</taxon>
        <taxon>metagenomes</taxon>
        <taxon>ecological metagenomes</taxon>
    </lineage>
</organism>
<dbReference type="SUPFAM" id="SSF55469">
    <property type="entry name" value="FMN-dependent nitroreductase-like"/>
    <property type="match status" value="1"/>
</dbReference>
<dbReference type="InterPro" id="IPR000415">
    <property type="entry name" value="Nitroreductase-like"/>
</dbReference>
<dbReference type="Pfam" id="PF00881">
    <property type="entry name" value="Nitroreductase"/>
    <property type="match status" value="2"/>
</dbReference>
<dbReference type="EMBL" id="UOFP01000307">
    <property type="protein sequence ID" value="VAW90078.1"/>
    <property type="molecule type" value="Genomic_DNA"/>
</dbReference>
<sequence length="201" mass="22171">MNSATNKSGRSPTHPVDPLFIKRWSPRAFIAQPLPEGDLLTMLEAARWAPSAYNIQPWRFLYSIRDDEHWSTFLSLLNPLNAGWAADASALIVVVSERMIVDPQTGEGSQSHYHHFDTGAAWAMLALQATALGYQAHAMAGIDFERTREMLAIADHYSIEIAIAVGKPAAPETLPADLRAREQPSTRQLLSEISHRGGFPA</sequence>
<evidence type="ECO:0000259" key="3">
    <source>
        <dbReference type="Pfam" id="PF00881"/>
    </source>
</evidence>
<gene>
    <name evidence="4" type="ORF">MNBD_GAMMA18-1997</name>
</gene>
<dbReference type="GO" id="GO:0016491">
    <property type="term" value="F:oxidoreductase activity"/>
    <property type="evidence" value="ECO:0007669"/>
    <property type="project" value="UniProtKB-KW"/>
</dbReference>
<name>A0A3B0Z9J7_9ZZZZ</name>
<evidence type="ECO:0000256" key="1">
    <source>
        <dbReference type="ARBA" id="ARBA00007118"/>
    </source>
</evidence>
<dbReference type="InterPro" id="IPR029479">
    <property type="entry name" value="Nitroreductase"/>
</dbReference>
<evidence type="ECO:0000256" key="2">
    <source>
        <dbReference type="ARBA" id="ARBA00023002"/>
    </source>
</evidence>
<reference evidence="4" key="1">
    <citation type="submission" date="2018-06" db="EMBL/GenBank/DDBJ databases">
        <authorList>
            <person name="Zhirakovskaya E."/>
        </authorList>
    </citation>
    <scope>NUCLEOTIDE SEQUENCE</scope>
</reference>
<evidence type="ECO:0000313" key="4">
    <source>
        <dbReference type="EMBL" id="VAW90078.1"/>
    </source>
</evidence>
<accession>A0A3B0Z9J7</accession>
<dbReference type="PANTHER" id="PTHR43673:SF10">
    <property type="entry name" value="NADH DEHYDROGENASE_NAD(P)H NITROREDUCTASE XCC3605-RELATED"/>
    <property type="match status" value="1"/>
</dbReference>
<dbReference type="Gene3D" id="3.40.109.10">
    <property type="entry name" value="NADH Oxidase"/>
    <property type="match status" value="1"/>
</dbReference>
<proteinExistence type="inferred from homology"/>
<protein>
    <submittedName>
        <fullName evidence="4">Nitroreductase family protein</fullName>
    </submittedName>
</protein>
<comment type="similarity">
    <text evidence="1">Belongs to the nitroreductase family.</text>
</comment>
<keyword evidence="2" id="KW-0560">Oxidoreductase</keyword>